<evidence type="ECO:0000313" key="1">
    <source>
        <dbReference type="Proteomes" id="UP000887580"/>
    </source>
</evidence>
<dbReference type="Proteomes" id="UP000887580">
    <property type="component" value="Unplaced"/>
</dbReference>
<protein>
    <submittedName>
        <fullName evidence="2">PurM-like C-terminal domain-containing protein</fullName>
    </submittedName>
</protein>
<accession>A0AC35EW32</accession>
<organism evidence="1 2">
    <name type="scientific">Panagrolaimus sp. PS1159</name>
    <dbReference type="NCBI Taxonomy" id="55785"/>
    <lineage>
        <taxon>Eukaryota</taxon>
        <taxon>Metazoa</taxon>
        <taxon>Ecdysozoa</taxon>
        <taxon>Nematoda</taxon>
        <taxon>Chromadorea</taxon>
        <taxon>Rhabditida</taxon>
        <taxon>Tylenchina</taxon>
        <taxon>Panagrolaimomorpha</taxon>
        <taxon>Panagrolaimoidea</taxon>
        <taxon>Panagrolaimidae</taxon>
        <taxon>Panagrolaimus</taxon>
    </lineage>
</organism>
<proteinExistence type="predicted"/>
<dbReference type="WBParaSite" id="PS1159_v2.g11224.t1">
    <property type="protein sequence ID" value="PS1159_v2.g11224.t1"/>
    <property type="gene ID" value="PS1159_v2.g11224"/>
</dbReference>
<reference evidence="2" key="1">
    <citation type="submission" date="2022-11" db="UniProtKB">
        <authorList>
            <consortium name="WormBaseParasite"/>
        </authorList>
    </citation>
    <scope>IDENTIFICATION</scope>
</reference>
<name>A0AC35EW32_9BILA</name>
<sequence length="252" mass="26998">RLEVVSKFMAGFHAGAKFADVEVRGGQTVECPWMMLGGVGTAVVPADALSTLNGAIPGDVLVLTKPLGVRAAVNAHQWLHKSPERLKYQSLSESSIRDAYSQACIQMASHNLVAATFLKEFNAHASTDVTGFGIIGHADNLAKAQNVPVHFIIDTFPMIPYTDIICKSFPNANGFNMFDGLAAETSGGLLIAFNPSDAPGYIEKLKEFGITAHIVGHVEKSPNNESDALLNPKGVKTIMDNGFALLHERPEL</sequence>
<evidence type="ECO:0000313" key="2">
    <source>
        <dbReference type="WBParaSite" id="PS1159_v2.g11224.t1"/>
    </source>
</evidence>